<evidence type="ECO:0000256" key="9">
    <source>
        <dbReference type="SAM" id="MobiDB-lite"/>
    </source>
</evidence>
<dbReference type="GO" id="GO:0098793">
    <property type="term" value="C:presynapse"/>
    <property type="evidence" value="ECO:0007669"/>
    <property type="project" value="GOC"/>
</dbReference>
<dbReference type="InterPro" id="IPR000727">
    <property type="entry name" value="T_SNARE_dom"/>
</dbReference>
<dbReference type="CDD" id="cd15885">
    <property type="entry name" value="SNARE_SNAP25C"/>
    <property type="match status" value="1"/>
</dbReference>
<dbReference type="Proteomes" id="UP001152759">
    <property type="component" value="Chromosome 4"/>
</dbReference>
<keyword evidence="2" id="KW-0771">Synaptosome</keyword>
<evidence type="ECO:0000256" key="6">
    <source>
        <dbReference type="ARBA" id="ARBA00034102"/>
    </source>
</evidence>
<keyword evidence="12" id="KW-1185">Reference proteome</keyword>
<dbReference type="GO" id="GO:0005484">
    <property type="term" value="F:SNAP receptor activity"/>
    <property type="evidence" value="ECO:0007669"/>
    <property type="project" value="TreeGrafter"/>
</dbReference>
<dbReference type="GO" id="GO:0019905">
    <property type="term" value="F:syntaxin binding"/>
    <property type="evidence" value="ECO:0007669"/>
    <property type="project" value="TreeGrafter"/>
</dbReference>
<dbReference type="EMBL" id="OU963865">
    <property type="protein sequence ID" value="CAH0388111.1"/>
    <property type="molecule type" value="Genomic_DNA"/>
</dbReference>
<evidence type="ECO:0000256" key="1">
    <source>
        <dbReference type="ARBA" id="ARBA00009480"/>
    </source>
</evidence>
<feature type="domain" description="T-SNARE coiled-coil homology" evidence="10">
    <location>
        <begin position="28"/>
        <end position="90"/>
    </location>
</feature>
<dbReference type="InterPro" id="IPR000928">
    <property type="entry name" value="SNAP-25_dom"/>
</dbReference>
<organism evidence="11 12">
    <name type="scientific">Bemisia tabaci</name>
    <name type="common">Sweetpotato whitefly</name>
    <name type="synonym">Aleurodes tabaci</name>
    <dbReference type="NCBI Taxonomy" id="7038"/>
    <lineage>
        <taxon>Eukaryota</taxon>
        <taxon>Metazoa</taxon>
        <taxon>Ecdysozoa</taxon>
        <taxon>Arthropoda</taxon>
        <taxon>Hexapoda</taxon>
        <taxon>Insecta</taxon>
        <taxon>Pterygota</taxon>
        <taxon>Neoptera</taxon>
        <taxon>Paraneoptera</taxon>
        <taxon>Hemiptera</taxon>
        <taxon>Sternorrhyncha</taxon>
        <taxon>Aleyrodoidea</taxon>
        <taxon>Aleyrodidae</taxon>
        <taxon>Aleyrodinae</taxon>
        <taxon>Bemisia</taxon>
    </lineage>
</organism>
<reference evidence="11" key="1">
    <citation type="submission" date="2021-12" db="EMBL/GenBank/DDBJ databases">
        <authorList>
            <person name="King R."/>
        </authorList>
    </citation>
    <scope>NUCLEOTIDE SEQUENCE</scope>
</reference>
<evidence type="ECO:0000256" key="8">
    <source>
        <dbReference type="SAM" id="Coils"/>
    </source>
</evidence>
<feature type="region of interest" description="Disordered" evidence="9">
    <location>
        <begin position="218"/>
        <end position="244"/>
    </location>
</feature>
<dbReference type="AlphaFoldDB" id="A0A9P0AA49"/>
<evidence type="ECO:0000259" key="10">
    <source>
        <dbReference type="PROSITE" id="PS50192"/>
    </source>
</evidence>
<dbReference type="Gene3D" id="1.20.5.110">
    <property type="match status" value="2"/>
</dbReference>
<dbReference type="SUPFAM" id="SSF58038">
    <property type="entry name" value="SNARE fusion complex"/>
    <property type="match status" value="2"/>
</dbReference>
<name>A0A9P0AA49_BEMTA</name>
<feature type="coiled-coil region" evidence="8">
    <location>
        <begin position="59"/>
        <end position="93"/>
    </location>
</feature>
<dbReference type="SMART" id="SM00397">
    <property type="entry name" value="t_SNARE"/>
    <property type="match status" value="2"/>
</dbReference>
<protein>
    <recommendedName>
        <fullName evidence="7">Synaptosomal-associated protein</fullName>
    </recommendedName>
</protein>
<keyword evidence="5 8" id="KW-0175">Coiled coil</keyword>
<dbReference type="Pfam" id="PF00835">
    <property type="entry name" value="SNAP-25"/>
    <property type="match status" value="1"/>
</dbReference>
<dbReference type="GO" id="GO:0005886">
    <property type="term" value="C:plasma membrane"/>
    <property type="evidence" value="ECO:0007669"/>
    <property type="project" value="TreeGrafter"/>
</dbReference>
<evidence type="ECO:0000256" key="4">
    <source>
        <dbReference type="ARBA" id="ARBA00023018"/>
    </source>
</evidence>
<comment type="subcellular location">
    <subcellularLocation>
        <location evidence="6">Synapse</location>
        <location evidence="6">Synaptosome</location>
    </subcellularLocation>
</comment>
<sequence>MPAPSNPDGPPAPEPPRTELQELQMRAGQVTDESLESTRRMLALCEESKEAGIRTLVALDDQGEQLDRIEEGMDQINADMREAEKNLTGMEKCCGLCVLPCNKSASFKEDEGTWKGNDDGKVVNNQPQRVMDERNGLGPQGGYIAKITNDDRENEMEENMGQVNTMIGNLRNMAIDMGSELENQNRQIDRINRKGVSDHPYQAFFSVGIDRTKSETAGLNRELTPRNPNVVVPKPPHSPLGGKGGVTMLKVTGESNETRISVANQRAHELLK</sequence>
<evidence type="ECO:0000256" key="2">
    <source>
        <dbReference type="ARBA" id="ARBA00022599"/>
    </source>
</evidence>
<dbReference type="PANTHER" id="PTHR19305:SF14">
    <property type="entry name" value="SYNAPTOSOMAL-ASSOCIATED PROTEIN-RELATED"/>
    <property type="match status" value="1"/>
</dbReference>
<evidence type="ECO:0000313" key="12">
    <source>
        <dbReference type="Proteomes" id="UP001152759"/>
    </source>
</evidence>
<dbReference type="FunFam" id="1.20.5.110:FF:000018">
    <property type="entry name" value="Synaptosomal-associated protein"/>
    <property type="match status" value="1"/>
</dbReference>
<dbReference type="GO" id="GO:0031201">
    <property type="term" value="C:SNARE complex"/>
    <property type="evidence" value="ECO:0007669"/>
    <property type="project" value="TreeGrafter"/>
</dbReference>
<evidence type="ECO:0000256" key="5">
    <source>
        <dbReference type="ARBA" id="ARBA00023054"/>
    </source>
</evidence>
<evidence type="ECO:0000256" key="7">
    <source>
        <dbReference type="RuleBase" id="RU003496"/>
    </source>
</evidence>
<dbReference type="PROSITE" id="PS50192">
    <property type="entry name" value="T_SNARE"/>
    <property type="match status" value="2"/>
</dbReference>
<comment type="similarity">
    <text evidence="1 7">Belongs to the SNAP-25 family.</text>
</comment>
<dbReference type="GO" id="GO:0016082">
    <property type="term" value="P:synaptic vesicle priming"/>
    <property type="evidence" value="ECO:0007669"/>
    <property type="project" value="TreeGrafter"/>
</dbReference>
<gene>
    <name evidence="11" type="ORF">BEMITA_LOCUS7052</name>
</gene>
<dbReference type="GO" id="GO:0043005">
    <property type="term" value="C:neuron projection"/>
    <property type="evidence" value="ECO:0007669"/>
    <property type="project" value="UniProtKB-KW"/>
</dbReference>
<proteinExistence type="inferred from homology"/>
<keyword evidence="4" id="KW-0770">Synapse</keyword>
<evidence type="ECO:0000256" key="3">
    <source>
        <dbReference type="ARBA" id="ARBA00022737"/>
    </source>
</evidence>
<feature type="domain" description="T-SNARE coiled-coil homology" evidence="10">
    <location>
        <begin position="150"/>
        <end position="192"/>
    </location>
</feature>
<dbReference type="FunFam" id="1.20.5.110:FF:000007">
    <property type="entry name" value="Synaptosomal-associated protein"/>
    <property type="match status" value="1"/>
</dbReference>
<dbReference type="CDD" id="cd15889">
    <property type="entry name" value="SNARE_SNAP25N_23N"/>
    <property type="match status" value="1"/>
</dbReference>
<dbReference type="PANTHER" id="PTHR19305">
    <property type="entry name" value="SYNAPTOSOMAL ASSOCIATED PROTEIN"/>
    <property type="match status" value="1"/>
</dbReference>
<accession>A0A9P0AA49</accession>
<evidence type="ECO:0000313" key="11">
    <source>
        <dbReference type="EMBL" id="CAH0388111.1"/>
    </source>
</evidence>
<keyword evidence="3" id="KW-0677">Repeat</keyword>
<dbReference type="GO" id="GO:0031629">
    <property type="term" value="P:synaptic vesicle fusion to presynaptic active zone membrane"/>
    <property type="evidence" value="ECO:0007669"/>
    <property type="project" value="TreeGrafter"/>
</dbReference>